<evidence type="ECO:0000256" key="4">
    <source>
        <dbReference type="ARBA" id="ARBA00022777"/>
    </source>
</evidence>
<dbReference type="Pfam" id="PF20703">
    <property type="entry name" value="nSTAND1"/>
    <property type="match status" value="1"/>
</dbReference>
<evidence type="ECO:0000256" key="5">
    <source>
        <dbReference type="ARBA" id="ARBA00022840"/>
    </source>
</evidence>
<accession>A0ABP7CTC3</accession>
<evidence type="ECO:0000256" key="6">
    <source>
        <dbReference type="PROSITE-ProRule" id="PRU00221"/>
    </source>
</evidence>
<dbReference type="Pfam" id="PF00069">
    <property type="entry name" value="Pkinase"/>
    <property type="match status" value="1"/>
</dbReference>
<sequence length="1129" mass="120134">MVSALLDGDPQRLGDYWLAGRLGAGGQGVVYEGYDRAGTRVAIKVLRGDPVAQPSLRDRMVREAVAAQRVASFCTARVLAADLDGPRPYIVSEYVEGPSLRTADRRFHGDDLHRLATAIATALTAIHDAGVVHRDLKPDNVLLGPDGPRVIDFGIARTLEMSLTSTGVVTGTPGYMAPEVFSGERAGPAADVFAWGAVVLYAATGHDPFSGEALGAVMHRVLSHEPDLSMLPEPLRAPVRAALAKDPAHRPAARELLLGLVSGGGGLNTPRLLALGADDGRRVGTPGDDPALGVIAEDAYSALAPADRELVPELFLRLITVTDEGELALREPRRSELPDGVERVLGAFTYLVSGSDPVRLLRPALPLAWPRMRGWIEADRDGLAVHRRISAAARRWQEHGRRDGDLFHGGPLDDALRWAAAERRNITLTPAERDFLTAGASLTRRRSRRTRLVSMGLAVLLALALAAGGLAWRQSVTLAEQVATLARQRDATESAGLARAADSVRGRDPVLGMLLSAAAGRLSATDEARSSLVASATDPGGGAFRDPDTGPDVVRALSADGRSLISADPGEVRVWDVATGRRSGGFTTKATEGRELRQVAVSQDGDLVAIADDRAIRLFDLATGRPVGRSVPAASQVDVGVEFGGGRLVVTIGQGREVYDWRTGKSVSIPVMTGTAVHPGGGYAVAGPDLYLLPSGERRPGYRDICADCYGNLAFSPDGGRLAVSDDDGLTVYDTRTRREITTISGWEARATPVFSADGELVAGIGSAITVWRPDADEPLLLRRELEDRVSAAAFGPGGLRYLSEDTVVTLRPNPPSDEPMDSVLLSDDGRTLATHTLGSTDVTLNGRNLRIGAFSDYDSDFAFSRDGRLMAVRRGADVTVRDTATWRELAALTPAFATVSEPNNAAPTPRGLWTAGDKAFTLWQLPGGRQLKQVPRPRLLAWTTSAAGRLTGLDADQLRLVDLETGKPLGARLPLPALAQDVWFSADLKLVAVNFSGKIGVWDTATGAQVGDWMRMGPAPWDAAFSPDGRLFAVSSQEKTLGLWDVRQGRRIGPEIGLADSARSVAFTAGSAEVVAVGRGGRVSRLPTAIEPLVRAVCARAGRDLTAAEWRRHLPDRPYEPTCPASRG</sequence>
<dbReference type="EC" id="2.7.11.1" evidence="1"/>
<dbReference type="InterPro" id="IPR001680">
    <property type="entry name" value="WD40_rpt"/>
</dbReference>
<dbReference type="SUPFAM" id="SSF56112">
    <property type="entry name" value="Protein kinase-like (PK-like)"/>
    <property type="match status" value="1"/>
</dbReference>
<dbReference type="InterPro" id="IPR011009">
    <property type="entry name" value="Kinase-like_dom_sf"/>
</dbReference>
<dbReference type="PANTHER" id="PTHR43671">
    <property type="entry name" value="SERINE/THREONINE-PROTEIN KINASE NEK"/>
    <property type="match status" value="1"/>
</dbReference>
<dbReference type="InterPro" id="IPR011047">
    <property type="entry name" value="Quinoprotein_ADH-like_sf"/>
</dbReference>
<dbReference type="InterPro" id="IPR049052">
    <property type="entry name" value="nSTAND1"/>
</dbReference>
<dbReference type="Gene3D" id="2.130.10.10">
    <property type="entry name" value="YVTN repeat-like/Quinoprotein amine dehydrogenase"/>
    <property type="match status" value="3"/>
</dbReference>
<organism evidence="8 9">
    <name type="scientific">Nonomuraea antimicrobica</name>
    <dbReference type="NCBI Taxonomy" id="561173"/>
    <lineage>
        <taxon>Bacteria</taxon>
        <taxon>Bacillati</taxon>
        <taxon>Actinomycetota</taxon>
        <taxon>Actinomycetes</taxon>
        <taxon>Streptosporangiales</taxon>
        <taxon>Streptosporangiaceae</taxon>
        <taxon>Nonomuraea</taxon>
    </lineage>
</organism>
<feature type="domain" description="Protein kinase" evidence="7">
    <location>
        <begin position="16"/>
        <end position="272"/>
    </location>
</feature>
<keyword evidence="6" id="KW-0853">WD repeat</keyword>
<dbReference type="SMART" id="SM00220">
    <property type="entry name" value="S_TKc"/>
    <property type="match status" value="1"/>
</dbReference>
<dbReference type="PROSITE" id="PS50082">
    <property type="entry name" value="WD_REPEATS_2"/>
    <property type="match status" value="1"/>
</dbReference>
<dbReference type="PROSITE" id="PS00108">
    <property type="entry name" value="PROTEIN_KINASE_ST"/>
    <property type="match status" value="1"/>
</dbReference>
<dbReference type="InterPro" id="IPR050660">
    <property type="entry name" value="NEK_Ser/Thr_kinase"/>
</dbReference>
<evidence type="ECO:0000259" key="7">
    <source>
        <dbReference type="PROSITE" id="PS50011"/>
    </source>
</evidence>
<keyword evidence="4" id="KW-0418">Kinase</keyword>
<protein>
    <recommendedName>
        <fullName evidence="1">non-specific serine/threonine protein kinase</fullName>
        <ecNumber evidence="1">2.7.11.1</ecNumber>
    </recommendedName>
</protein>
<dbReference type="Gene3D" id="1.10.510.10">
    <property type="entry name" value="Transferase(Phosphotransferase) domain 1"/>
    <property type="match status" value="1"/>
</dbReference>
<dbReference type="PROSITE" id="PS50011">
    <property type="entry name" value="PROTEIN_KINASE_DOM"/>
    <property type="match status" value="1"/>
</dbReference>
<dbReference type="Proteomes" id="UP001500902">
    <property type="component" value="Unassembled WGS sequence"/>
</dbReference>
<evidence type="ECO:0000256" key="3">
    <source>
        <dbReference type="ARBA" id="ARBA00022741"/>
    </source>
</evidence>
<dbReference type="RefSeq" id="WP_344887636.1">
    <property type="nucleotide sequence ID" value="NZ_BAAAZP010000141.1"/>
</dbReference>
<reference evidence="9" key="1">
    <citation type="journal article" date="2019" name="Int. J. Syst. Evol. Microbiol.">
        <title>The Global Catalogue of Microorganisms (GCM) 10K type strain sequencing project: providing services to taxonomists for standard genome sequencing and annotation.</title>
        <authorList>
            <consortium name="The Broad Institute Genomics Platform"/>
            <consortium name="The Broad Institute Genome Sequencing Center for Infectious Disease"/>
            <person name="Wu L."/>
            <person name="Ma J."/>
        </authorList>
    </citation>
    <scope>NUCLEOTIDE SEQUENCE [LARGE SCALE GENOMIC DNA]</scope>
    <source>
        <strain evidence="9">JCM 16904</strain>
    </source>
</reference>
<dbReference type="InterPro" id="IPR015943">
    <property type="entry name" value="WD40/YVTN_repeat-like_dom_sf"/>
</dbReference>
<dbReference type="SUPFAM" id="SSF50998">
    <property type="entry name" value="Quinoprotein alcohol dehydrogenase-like"/>
    <property type="match status" value="1"/>
</dbReference>
<name>A0ABP7CTC3_9ACTN</name>
<dbReference type="PANTHER" id="PTHR43671:SF13">
    <property type="entry name" value="SERINE_THREONINE-PROTEIN KINASE NEK2"/>
    <property type="match status" value="1"/>
</dbReference>
<dbReference type="SMART" id="SM00320">
    <property type="entry name" value="WD40"/>
    <property type="match status" value="3"/>
</dbReference>
<dbReference type="InterPro" id="IPR000719">
    <property type="entry name" value="Prot_kinase_dom"/>
</dbReference>
<keyword evidence="9" id="KW-1185">Reference proteome</keyword>
<dbReference type="CDD" id="cd14014">
    <property type="entry name" value="STKc_PknB_like"/>
    <property type="match status" value="1"/>
</dbReference>
<dbReference type="Gene3D" id="3.30.200.20">
    <property type="entry name" value="Phosphorylase Kinase, domain 1"/>
    <property type="match status" value="1"/>
</dbReference>
<comment type="caution">
    <text evidence="8">The sequence shown here is derived from an EMBL/GenBank/DDBJ whole genome shotgun (WGS) entry which is preliminary data.</text>
</comment>
<evidence type="ECO:0000256" key="1">
    <source>
        <dbReference type="ARBA" id="ARBA00012513"/>
    </source>
</evidence>
<proteinExistence type="predicted"/>
<gene>
    <name evidence="8" type="ORF">GCM10022224_069720</name>
</gene>
<evidence type="ECO:0000256" key="2">
    <source>
        <dbReference type="ARBA" id="ARBA00022679"/>
    </source>
</evidence>
<feature type="repeat" description="WD" evidence="6">
    <location>
        <begin position="1025"/>
        <end position="1055"/>
    </location>
</feature>
<evidence type="ECO:0000313" key="8">
    <source>
        <dbReference type="EMBL" id="GAA3694230.1"/>
    </source>
</evidence>
<keyword evidence="5" id="KW-0067">ATP-binding</keyword>
<evidence type="ECO:0000313" key="9">
    <source>
        <dbReference type="Proteomes" id="UP001500902"/>
    </source>
</evidence>
<dbReference type="Pfam" id="PF00400">
    <property type="entry name" value="WD40"/>
    <property type="match status" value="1"/>
</dbReference>
<keyword evidence="2" id="KW-0808">Transferase</keyword>
<keyword evidence="3" id="KW-0547">Nucleotide-binding</keyword>
<dbReference type="EMBL" id="BAAAZP010000141">
    <property type="protein sequence ID" value="GAA3694230.1"/>
    <property type="molecule type" value="Genomic_DNA"/>
</dbReference>
<dbReference type="InterPro" id="IPR008271">
    <property type="entry name" value="Ser/Thr_kinase_AS"/>
</dbReference>